<organism evidence="2 3">
    <name type="scientific">Pseudomonas fluorescens</name>
    <dbReference type="NCBI Taxonomy" id="294"/>
    <lineage>
        <taxon>Bacteria</taxon>
        <taxon>Pseudomonadati</taxon>
        <taxon>Pseudomonadota</taxon>
        <taxon>Gammaproteobacteria</taxon>
        <taxon>Pseudomonadales</taxon>
        <taxon>Pseudomonadaceae</taxon>
        <taxon>Pseudomonas</taxon>
    </lineage>
</organism>
<reference evidence="2 3" key="1">
    <citation type="submission" date="2018-12" db="EMBL/GenBank/DDBJ databases">
        <authorList>
            <consortium name="Pathogen Informatics"/>
        </authorList>
    </citation>
    <scope>NUCLEOTIDE SEQUENCE [LARGE SCALE GENOMIC DNA]</scope>
    <source>
        <strain evidence="2 3">NCTC9428</strain>
    </source>
</reference>
<evidence type="ECO:0000259" key="1">
    <source>
        <dbReference type="Pfam" id="PF21217"/>
    </source>
</evidence>
<dbReference type="AlphaFoldDB" id="A0A448DU82"/>
<gene>
    <name evidence="2" type="ORF">NCTC9428_01989</name>
</gene>
<dbReference type="Proteomes" id="UP000281909">
    <property type="component" value="Chromosome"/>
</dbReference>
<feature type="domain" description="Stability determinant" evidence="1">
    <location>
        <begin position="32"/>
        <end position="64"/>
    </location>
</feature>
<sequence length="83" mass="9512">MGTIKPKAFSIHSEGTMDPLFSTTVPDFESEEQAASYDRWLRAKVHKSINDPRPSIPNEQVMAEMKALMAERRIKHEAREALR</sequence>
<accession>A0A448DU82</accession>
<name>A0A448DU82_PSEFL</name>
<dbReference type="Pfam" id="PF21217">
    <property type="entry name" value="PaaA2"/>
    <property type="match status" value="1"/>
</dbReference>
<dbReference type="InterPro" id="IPR048851">
    <property type="entry name" value="PaaA2_dom"/>
</dbReference>
<proteinExistence type="predicted"/>
<dbReference type="EMBL" id="LR134318">
    <property type="protein sequence ID" value="VEF10384.1"/>
    <property type="molecule type" value="Genomic_DNA"/>
</dbReference>
<dbReference type="Gene3D" id="6.20.450.20">
    <property type="match status" value="1"/>
</dbReference>
<evidence type="ECO:0000313" key="2">
    <source>
        <dbReference type="EMBL" id="VEF10384.1"/>
    </source>
</evidence>
<protein>
    <submittedName>
        <fullName evidence="2">Addiction module antitoxin</fullName>
    </submittedName>
</protein>
<evidence type="ECO:0000313" key="3">
    <source>
        <dbReference type="Proteomes" id="UP000281909"/>
    </source>
</evidence>